<dbReference type="Pfam" id="PF19028">
    <property type="entry name" value="TSP1_spondin"/>
    <property type="match status" value="3"/>
</dbReference>
<evidence type="ECO:0000256" key="7">
    <source>
        <dbReference type="ARBA" id="ARBA00023157"/>
    </source>
</evidence>
<dbReference type="InterPro" id="IPR051418">
    <property type="entry name" value="Spondin/Thrombospondin_T1"/>
</dbReference>
<dbReference type="Gene3D" id="2.60.40.2130">
    <property type="entry name" value="F-spondin domain"/>
    <property type="match status" value="1"/>
</dbReference>
<dbReference type="Proteomes" id="UP001159427">
    <property type="component" value="Unassembled WGS sequence"/>
</dbReference>
<dbReference type="SMART" id="SM00209">
    <property type="entry name" value="TSP1"/>
    <property type="match status" value="3"/>
</dbReference>
<keyword evidence="8" id="KW-0325">Glycoprotein</keyword>
<sequence>MKPIAIFVLYIEIYVGLRVVAETKCGNAKCSSVSLQQQGKSLDEVKKQKVADHLEDDKYTCCACGGATYDITFTGKWRESTHPRHFPGIMARWSPLIGASHSKDYIIWEYGGMASAGVTMVSEWGAVYKLIKEMKSQGGNVYSIIQTRMLYTSLGQVSSTFKADNRRNLVSVLAKITPSPDWSVGVDRINLCDGNCTWKKQIVQDLYPWDAGTDDGITFISANRKTNPQQPIQKITRYTHKHSQGTFPNNKDGDITRPFGQIKLKLMHTSGSCGEPQPLPFPEKPQRVHCKVSRWTKWTACSVTCGRGIQLRGRAILKQPMNDGLPCPTLRESRSCFIRNCSNFRPPKRNCRLSSWSSWTDCWGTCTRGGKFRTRTILQKAGPGGKSCRDFELIKFRKCKLEKCPLEKSNDCIVSGWSPWSPCSKKCNRGRQHRLRKIIKRETTGGASCPSKLRERRKCANKCPGK</sequence>
<dbReference type="EMBL" id="CALNXI010000119">
    <property type="protein sequence ID" value="CAH3019559.1"/>
    <property type="molecule type" value="Genomic_DNA"/>
</dbReference>
<evidence type="ECO:0000256" key="3">
    <source>
        <dbReference type="ARBA" id="ARBA00022530"/>
    </source>
</evidence>
<keyword evidence="2" id="KW-0964">Secreted</keyword>
<dbReference type="Gene3D" id="2.20.100.10">
    <property type="entry name" value="Thrombospondin type-1 (TSP1) repeat"/>
    <property type="match status" value="3"/>
</dbReference>
<evidence type="ECO:0000256" key="1">
    <source>
        <dbReference type="ARBA" id="ARBA00004498"/>
    </source>
</evidence>
<comment type="subcellular location">
    <subcellularLocation>
        <location evidence="1">Secreted</location>
        <location evidence="1">Extracellular space</location>
        <location evidence="1">Extracellular matrix</location>
    </subcellularLocation>
</comment>
<reference evidence="11 12" key="1">
    <citation type="submission" date="2022-05" db="EMBL/GenBank/DDBJ databases">
        <authorList>
            <consortium name="Genoscope - CEA"/>
            <person name="William W."/>
        </authorList>
    </citation>
    <scope>NUCLEOTIDE SEQUENCE [LARGE SCALE GENOMIC DNA]</scope>
</reference>
<evidence type="ECO:0000259" key="10">
    <source>
        <dbReference type="PROSITE" id="PS51020"/>
    </source>
</evidence>
<dbReference type="Pfam" id="PF06468">
    <property type="entry name" value="Spond_N"/>
    <property type="match status" value="1"/>
</dbReference>
<feature type="signal peptide" evidence="9">
    <location>
        <begin position="1"/>
        <end position="16"/>
    </location>
</feature>
<evidence type="ECO:0000256" key="5">
    <source>
        <dbReference type="ARBA" id="ARBA00022729"/>
    </source>
</evidence>
<proteinExistence type="predicted"/>
<dbReference type="InterPro" id="IPR000884">
    <property type="entry name" value="TSP1_rpt"/>
</dbReference>
<keyword evidence="4" id="KW-0479">Metal-binding</keyword>
<evidence type="ECO:0000256" key="8">
    <source>
        <dbReference type="ARBA" id="ARBA00023180"/>
    </source>
</evidence>
<evidence type="ECO:0000313" key="12">
    <source>
        <dbReference type="Proteomes" id="UP001159427"/>
    </source>
</evidence>
<accession>A0ABN8LR72</accession>
<dbReference type="InterPro" id="IPR036383">
    <property type="entry name" value="TSP1_rpt_sf"/>
</dbReference>
<comment type="caution">
    <text evidence="11">The sequence shown here is derived from an EMBL/GenBank/DDBJ whole genome shotgun (WGS) entry which is preliminary data.</text>
</comment>
<feature type="non-terminal residue" evidence="11">
    <location>
        <position position="466"/>
    </location>
</feature>
<gene>
    <name evidence="11" type="ORF">PEVE_00003173</name>
</gene>
<dbReference type="InterPro" id="IPR009465">
    <property type="entry name" value="Spondin_N"/>
</dbReference>
<keyword evidence="12" id="KW-1185">Reference proteome</keyword>
<dbReference type="PROSITE" id="PS50092">
    <property type="entry name" value="TSP1"/>
    <property type="match status" value="3"/>
</dbReference>
<evidence type="ECO:0000256" key="2">
    <source>
        <dbReference type="ARBA" id="ARBA00022525"/>
    </source>
</evidence>
<evidence type="ECO:0000256" key="9">
    <source>
        <dbReference type="SAM" id="SignalP"/>
    </source>
</evidence>
<keyword evidence="7" id="KW-1015">Disulfide bond</keyword>
<dbReference type="NCBIfam" id="NF038123">
    <property type="entry name" value="NF038123_dom"/>
    <property type="match status" value="1"/>
</dbReference>
<feature type="domain" description="Spondin" evidence="10">
    <location>
        <begin position="57"/>
        <end position="251"/>
    </location>
</feature>
<evidence type="ECO:0000313" key="11">
    <source>
        <dbReference type="EMBL" id="CAH3019559.1"/>
    </source>
</evidence>
<keyword evidence="3" id="KW-0272">Extracellular matrix</keyword>
<protein>
    <recommendedName>
        <fullName evidence="10">Spondin domain-containing protein</fullName>
    </recommendedName>
</protein>
<dbReference type="PANTHER" id="PTHR11311">
    <property type="entry name" value="SPONDIN"/>
    <property type="match status" value="1"/>
</dbReference>
<dbReference type="PANTHER" id="PTHR11311:SF15">
    <property type="entry name" value="SPONDIN-2"/>
    <property type="match status" value="1"/>
</dbReference>
<dbReference type="PROSITE" id="PS51020">
    <property type="entry name" value="SPONDIN"/>
    <property type="match status" value="1"/>
</dbReference>
<evidence type="ECO:0000256" key="4">
    <source>
        <dbReference type="ARBA" id="ARBA00022723"/>
    </source>
</evidence>
<name>A0ABN8LR72_9CNID</name>
<keyword evidence="6" id="KW-0130">Cell adhesion</keyword>
<dbReference type="InterPro" id="IPR038678">
    <property type="entry name" value="Spondin_N_sf"/>
</dbReference>
<dbReference type="InterPro" id="IPR044004">
    <property type="entry name" value="TSP1_spondin_dom"/>
</dbReference>
<keyword evidence="5 9" id="KW-0732">Signal</keyword>
<feature type="chain" id="PRO_5045115451" description="Spondin domain-containing protein" evidence="9">
    <location>
        <begin position="17"/>
        <end position="466"/>
    </location>
</feature>
<dbReference type="SUPFAM" id="SSF82895">
    <property type="entry name" value="TSP-1 type 1 repeat"/>
    <property type="match status" value="3"/>
</dbReference>
<organism evidence="11 12">
    <name type="scientific">Porites evermanni</name>
    <dbReference type="NCBI Taxonomy" id="104178"/>
    <lineage>
        <taxon>Eukaryota</taxon>
        <taxon>Metazoa</taxon>
        <taxon>Cnidaria</taxon>
        <taxon>Anthozoa</taxon>
        <taxon>Hexacorallia</taxon>
        <taxon>Scleractinia</taxon>
        <taxon>Fungiina</taxon>
        <taxon>Poritidae</taxon>
        <taxon>Porites</taxon>
    </lineage>
</organism>
<evidence type="ECO:0000256" key="6">
    <source>
        <dbReference type="ARBA" id="ARBA00022889"/>
    </source>
</evidence>